<proteinExistence type="predicted"/>
<evidence type="ECO:0000313" key="2">
    <source>
        <dbReference type="Proteomes" id="UP000321617"/>
    </source>
</evidence>
<name>A0A562URX7_9ACTN</name>
<dbReference type="AlphaFoldDB" id="A0A562URX7"/>
<evidence type="ECO:0000313" key="1">
    <source>
        <dbReference type="EMBL" id="TWJ08360.1"/>
    </source>
</evidence>
<dbReference type="Proteomes" id="UP000321617">
    <property type="component" value="Unassembled WGS sequence"/>
</dbReference>
<accession>A0A562URX7</accession>
<sequence>MNDTPAASPPVAKYLAGQDAGTYVSPDELFSQVKAIDGTVETIGVSLVQGRQKVRMVGTHVERLASASALVDLVAKWAEQCDAQSRLVAETGRLIGTGGQQHTTQEALQDRNWARAQLPTAQTGKLAGE</sequence>
<dbReference type="RefSeq" id="WP_147142916.1">
    <property type="nucleotide sequence ID" value="NZ_BAABIJ010000004.1"/>
</dbReference>
<gene>
    <name evidence="1" type="ORF">LX16_4588</name>
</gene>
<reference evidence="1 2" key="1">
    <citation type="journal article" date="2013" name="Stand. Genomic Sci.">
        <title>Genomic Encyclopedia of Type Strains, Phase I: The one thousand microbial genomes (KMG-I) project.</title>
        <authorList>
            <person name="Kyrpides N.C."/>
            <person name="Woyke T."/>
            <person name="Eisen J.A."/>
            <person name="Garrity G."/>
            <person name="Lilburn T.G."/>
            <person name="Beck B.J."/>
            <person name="Whitman W.B."/>
            <person name="Hugenholtz P."/>
            <person name="Klenk H.P."/>
        </authorList>
    </citation>
    <scope>NUCLEOTIDE SEQUENCE [LARGE SCALE GENOMIC DNA]</scope>
    <source>
        <strain evidence="1 2">DSM 45044</strain>
    </source>
</reference>
<organism evidence="1 2">
    <name type="scientific">Stackebrandtia albiflava</name>
    <dbReference type="NCBI Taxonomy" id="406432"/>
    <lineage>
        <taxon>Bacteria</taxon>
        <taxon>Bacillati</taxon>
        <taxon>Actinomycetota</taxon>
        <taxon>Actinomycetes</taxon>
        <taxon>Glycomycetales</taxon>
        <taxon>Glycomycetaceae</taxon>
        <taxon>Stackebrandtia</taxon>
    </lineage>
</organism>
<comment type="caution">
    <text evidence="1">The sequence shown here is derived from an EMBL/GenBank/DDBJ whole genome shotgun (WGS) entry which is preliminary data.</text>
</comment>
<protein>
    <submittedName>
        <fullName evidence="1">Uncharacterized protein</fullName>
    </submittedName>
</protein>
<keyword evidence="2" id="KW-1185">Reference proteome</keyword>
<dbReference type="EMBL" id="VLLL01000008">
    <property type="protein sequence ID" value="TWJ08360.1"/>
    <property type="molecule type" value="Genomic_DNA"/>
</dbReference>